<organism evidence="1 2">
    <name type="scientific">reindeer adenovirus 1</name>
    <dbReference type="NCBI Taxonomy" id="2885353"/>
    <lineage>
        <taxon>Viruses</taxon>
        <taxon>Varidnaviria</taxon>
        <taxon>Bamfordvirae</taxon>
        <taxon>Preplasmiviricota</taxon>
        <taxon>Polisuviricotina</taxon>
        <taxon>Pharingeaviricetes</taxon>
        <taxon>Rowavirales</taxon>
        <taxon>Adenoviridae</taxon>
        <taxon>Mastadenovirus</taxon>
        <taxon>Mastadenovirus tarandri</taxon>
    </lineage>
</organism>
<evidence type="ECO:0000313" key="1">
    <source>
        <dbReference type="EMBL" id="UDF05981.1"/>
    </source>
</evidence>
<protein>
    <submittedName>
        <fullName evidence="1">ORF2</fullName>
    </submittedName>
</protein>
<accession>A0AAE8Y3R3</accession>
<reference evidence="1 2" key="1">
    <citation type="submission" date="2021-07" db="EMBL/GenBank/DDBJ databases">
        <title>Novel adenovirus associated with necrotizing bronchiolitis in a captive reindeer (Rangifer tarandus).</title>
        <authorList>
            <person name="Dastjerdi A."/>
            <person name="Jeckel S."/>
            <person name="Davies H."/>
            <person name="Irving J."/>
            <person name="Lounge C."/>
            <person name="Plummer C."/>
            <person name="Vidovszky M.Z."/>
            <person name="Harrach B."/>
            <person name="Chantrey J."/>
            <person name="Williams J."/>
        </authorList>
    </citation>
    <scope>NUCLEOTIDE SEQUENCE [LARGE SCALE GENOMIC DNA]</scope>
    <source>
        <strain evidence="1 2">UK_2021</strain>
    </source>
</reference>
<sequence>MAQIVYSSLFVFRVPSHVLSHVQSFYAEDVCPATVELLQRCLEVNLIAIPRSLPWSQNQFAISCYPMKAEDAGLSVLISIGSAEFEEGEDDIVACARELREHWIRSAWNLKLGGAQCSITHYRPPGEVAPDRKLLEEVRIEAVSNSFKFDVISQ</sequence>
<dbReference type="Proteomes" id="UP001264104">
    <property type="component" value="Segment"/>
</dbReference>
<keyword evidence="2" id="KW-1185">Reference proteome</keyword>
<dbReference type="EMBL" id="MZ507556">
    <property type="protein sequence ID" value="UDF05981.1"/>
    <property type="molecule type" value="Genomic_DNA"/>
</dbReference>
<name>A0AAE8Y3R3_9ADEN</name>
<proteinExistence type="predicted"/>
<evidence type="ECO:0000313" key="2">
    <source>
        <dbReference type="Proteomes" id="UP001264104"/>
    </source>
</evidence>